<evidence type="ECO:0000256" key="6">
    <source>
        <dbReference type="ARBA" id="ARBA00022723"/>
    </source>
</evidence>
<comment type="cofactor">
    <cofactor evidence="1">
        <name>Mg(2+)</name>
        <dbReference type="ChEBI" id="CHEBI:18420"/>
    </cofactor>
</comment>
<dbReference type="InterPro" id="IPR038987">
    <property type="entry name" value="MoeA-like"/>
</dbReference>
<evidence type="ECO:0000313" key="11">
    <source>
        <dbReference type="EMBL" id="SFV69904.1"/>
    </source>
</evidence>
<dbReference type="Pfam" id="PF03453">
    <property type="entry name" value="MoeA_N"/>
    <property type="match status" value="1"/>
</dbReference>
<keyword evidence="4" id="KW-0500">Molybdenum</keyword>
<gene>
    <name evidence="11" type="ORF">MNB_SUP05-5-1149</name>
</gene>
<comment type="catalytic activity">
    <reaction evidence="9">
        <text>adenylyl-molybdopterin + molybdate = Mo-molybdopterin + AMP + H(+)</text>
        <dbReference type="Rhea" id="RHEA:35047"/>
        <dbReference type="ChEBI" id="CHEBI:15378"/>
        <dbReference type="ChEBI" id="CHEBI:36264"/>
        <dbReference type="ChEBI" id="CHEBI:62727"/>
        <dbReference type="ChEBI" id="CHEBI:71302"/>
        <dbReference type="ChEBI" id="CHEBI:456215"/>
        <dbReference type="EC" id="2.10.1.1"/>
    </reaction>
</comment>
<dbReference type="Gene3D" id="3.90.105.10">
    <property type="entry name" value="Molybdopterin biosynthesis moea protein, domain 2"/>
    <property type="match status" value="1"/>
</dbReference>
<evidence type="ECO:0000256" key="2">
    <source>
        <dbReference type="ARBA" id="ARBA00005046"/>
    </source>
</evidence>
<reference evidence="11" key="1">
    <citation type="submission" date="2016-10" db="EMBL/GenBank/DDBJ databases">
        <authorList>
            <person name="de Groot N.N."/>
        </authorList>
    </citation>
    <scope>NUCLEOTIDE SEQUENCE</scope>
</reference>
<dbReference type="GO" id="GO:0061599">
    <property type="term" value="F:molybdopterin molybdotransferase activity"/>
    <property type="evidence" value="ECO:0007669"/>
    <property type="project" value="UniProtKB-EC"/>
</dbReference>
<dbReference type="EC" id="2.10.1.1" evidence="3"/>
<keyword evidence="8" id="KW-0501">Molybdenum cofactor biosynthesis</keyword>
<evidence type="ECO:0000256" key="4">
    <source>
        <dbReference type="ARBA" id="ARBA00022505"/>
    </source>
</evidence>
<dbReference type="InterPro" id="IPR036425">
    <property type="entry name" value="MoaB/Mog-like_dom_sf"/>
</dbReference>
<dbReference type="InterPro" id="IPR005110">
    <property type="entry name" value="MoeA_linker/N"/>
</dbReference>
<evidence type="ECO:0000256" key="8">
    <source>
        <dbReference type="ARBA" id="ARBA00023150"/>
    </source>
</evidence>
<evidence type="ECO:0000256" key="5">
    <source>
        <dbReference type="ARBA" id="ARBA00022679"/>
    </source>
</evidence>
<dbReference type="CDD" id="cd00887">
    <property type="entry name" value="MoeA"/>
    <property type="match status" value="1"/>
</dbReference>
<dbReference type="EMBL" id="FPHJ01000069">
    <property type="protein sequence ID" value="SFV69904.1"/>
    <property type="molecule type" value="Genomic_DNA"/>
</dbReference>
<dbReference type="SUPFAM" id="SSF63882">
    <property type="entry name" value="MoeA N-terminal region -like"/>
    <property type="match status" value="1"/>
</dbReference>
<dbReference type="UniPathway" id="UPA00344"/>
<dbReference type="NCBIfam" id="NF045515">
    <property type="entry name" value="Glp_gephyrin"/>
    <property type="match status" value="1"/>
</dbReference>
<dbReference type="PANTHER" id="PTHR10192:SF5">
    <property type="entry name" value="GEPHYRIN"/>
    <property type="match status" value="1"/>
</dbReference>
<dbReference type="AlphaFoldDB" id="A0A1W1CVR1"/>
<dbReference type="PANTHER" id="PTHR10192">
    <property type="entry name" value="MOLYBDOPTERIN BIOSYNTHESIS PROTEIN"/>
    <property type="match status" value="1"/>
</dbReference>
<comment type="pathway">
    <text evidence="2">Cofactor biosynthesis; molybdopterin biosynthesis.</text>
</comment>
<feature type="domain" description="MoaB/Mog" evidence="10">
    <location>
        <begin position="172"/>
        <end position="309"/>
    </location>
</feature>
<dbReference type="NCBIfam" id="TIGR00177">
    <property type="entry name" value="molyb_syn"/>
    <property type="match status" value="1"/>
</dbReference>
<dbReference type="InterPro" id="IPR036688">
    <property type="entry name" value="MoeA_C_domain_IV_sf"/>
</dbReference>
<dbReference type="PROSITE" id="PS01079">
    <property type="entry name" value="MOCF_BIOSYNTHESIS_2"/>
    <property type="match status" value="1"/>
</dbReference>
<dbReference type="InterPro" id="IPR005111">
    <property type="entry name" value="MoeA_C_domain_IV"/>
</dbReference>
<dbReference type="GO" id="GO:0046872">
    <property type="term" value="F:metal ion binding"/>
    <property type="evidence" value="ECO:0007669"/>
    <property type="project" value="UniProtKB-KW"/>
</dbReference>
<evidence type="ECO:0000256" key="3">
    <source>
        <dbReference type="ARBA" id="ARBA00013269"/>
    </source>
</evidence>
<dbReference type="SUPFAM" id="SSF63867">
    <property type="entry name" value="MoeA C-terminal domain-like"/>
    <property type="match status" value="1"/>
</dbReference>
<dbReference type="Pfam" id="PF00994">
    <property type="entry name" value="MoCF_biosynth"/>
    <property type="match status" value="1"/>
</dbReference>
<dbReference type="Gene3D" id="2.40.340.10">
    <property type="entry name" value="MoeA, C-terminal, domain IV"/>
    <property type="match status" value="1"/>
</dbReference>
<name>A0A1W1CVR1_9ZZZZ</name>
<dbReference type="Gene3D" id="2.170.190.11">
    <property type="entry name" value="Molybdopterin biosynthesis moea protein, domain 3"/>
    <property type="match status" value="1"/>
</dbReference>
<dbReference type="GO" id="GO:0005829">
    <property type="term" value="C:cytosol"/>
    <property type="evidence" value="ECO:0007669"/>
    <property type="project" value="TreeGrafter"/>
</dbReference>
<dbReference type="FunFam" id="3.40.980.10:FF:000004">
    <property type="entry name" value="Molybdopterin molybdenumtransferase"/>
    <property type="match status" value="1"/>
</dbReference>
<keyword evidence="6" id="KW-0479">Metal-binding</keyword>
<keyword evidence="7" id="KW-0460">Magnesium</keyword>
<dbReference type="SUPFAM" id="SSF53218">
    <property type="entry name" value="Molybdenum cofactor biosynthesis proteins"/>
    <property type="match status" value="1"/>
</dbReference>
<dbReference type="SMART" id="SM00852">
    <property type="entry name" value="MoCF_biosynth"/>
    <property type="match status" value="1"/>
</dbReference>
<dbReference type="InterPro" id="IPR001453">
    <property type="entry name" value="MoaB/Mog_dom"/>
</dbReference>
<keyword evidence="5" id="KW-0808">Transferase</keyword>
<evidence type="ECO:0000256" key="7">
    <source>
        <dbReference type="ARBA" id="ARBA00022842"/>
    </source>
</evidence>
<evidence type="ECO:0000256" key="1">
    <source>
        <dbReference type="ARBA" id="ARBA00001946"/>
    </source>
</evidence>
<sequence length="392" mass="43387">MKTVEQALEILKNYAKNKQEIETVDIQFCLGRVIAKDICSTVNIPPYDNSAMDGFAINHHIGQAEVEISQRIPAGTSPKPLKENTAARIFTGAFIPQGADCVVIQEQCEIKDNKVDIFAKAVIGQNIRKQGEDVQIGDIVLKKGQKIRPQDMGMLASIGINKIAVYKKITVAFFSTGDELIEPGNELTKGKIYNSNRWTLLGLLQTMNINILDLGIIKDDFQSTKNALETASKKADIIISTGGVSVGEEDYVKSALENLGELMMYKVKMKPGKPFTLGLIDSSYFLGLPGNPVSAFTVFNLFARPFITQCMGSNYQIQTQEVITNFAWNRKGERREYARAKLINGKAEIYHSQSSGVLSSTIWADGLVIIMEESIIKKGDKITFIPFNQWGC</sequence>
<dbReference type="Gene3D" id="3.40.980.10">
    <property type="entry name" value="MoaB/Mog-like domain"/>
    <property type="match status" value="1"/>
</dbReference>
<accession>A0A1W1CVR1</accession>
<dbReference type="GO" id="GO:0006777">
    <property type="term" value="P:Mo-molybdopterin cofactor biosynthetic process"/>
    <property type="evidence" value="ECO:0007669"/>
    <property type="project" value="UniProtKB-KW"/>
</dbReference>
<protein>
    <recommendedName>
        <fullName evidence="3">molybdopterin molybdotransferase</fullName>
        <ecNumber evidence="3">2.10.1.1</ecNumber>
    </recommendedName>
</protein>
<organism evidence="11">
    <name type="scientific">hydrothermal vent metagenome</name>
    <dbReference type="NCBI Taxonomy" id="652676"/>
    <lineage>
        <taxon>unclassified sequences</taxon>
        <taxon>metagenomes</taxon>
        <taxon>ecological metagenomes</taxon>
    </lineage>
</organism>
<dbReference type="InterPro" id="IPR036135">
    <property type="entry name" value="MoeA_linker/N_sf"/>
</dbReference>
<proteinExistence type="predicted"/>
<evidence type="ECO:0000259" key="10">
    <source>
        <dbReference type="SMART" id="SM00852"/>
    </source>
</evidence>
<dbReference type="Pfam" id="PF03454">
    <property type="entry name" value="MoeA_C"/>
    <property type="match status" value="1"/>
</dbReference>
<evidence type="ECO:0000256" key="9">
    <source>
        <dbReference type="ARBA" id="ARBA00047317"/>
    </source>
</evidence>
<dbReference type="InterPro" id="IPR008284">
    <property type="entry name" value="MoCF_biosynth_CS"/>
</dbReference>